<reference evidence="1 2" key="1">
    <citation type="journal article" date="2024" name="G3 (Bethesda)">
        <title>Genome assembly of Hibiscus sabdariffa L. provides insights into metabolisms of medicinal natural products.</title>
        <authorList>
            <person name="Kim T."/>
        </authorList>
    </citation>
    <scope>NUCLEOTIDE SEQUENCE [LARGE SCALE GENOMIC DNA]</scope>
    <source>
        <strain evidence="1">TK-2024</strain>
        <tissue evidence="1">Old leaves</tissue>
    </source>
</reference>
<dbReference type="Proteomes" id="UP001472677">
    <property type="component" value="Unassembled WGS sequence"/>
</dbReference>
<sequence length="132" mass="13387">MTTVAGSSSSSSPSGGLACAIAALAERHQTGGESSLNHDGNTPALYMLPGSSSSSRLDPVVRNYPPTDSPVGDGGMTPARDEGKWGLGHGSEGAEAGTSYSTDVTQDAGGISAMPQEHEIRGSFENAPDHDR</sequence>
<evidence type="ECO:0000313" key="2">
    <source>
        <dbReference type="Proteomes" id="UP001472677"/>
    </source>
</evidence>
<protein>
    <submittedName>
        <fullName evidence="1">Uncharacterized protein</fullName>
    </submittedName>
</protein>
<dbReference type="EMBL" id="JBBPBM010000108">
    <property type="protein sequence ID" value="KAK8507406.1"/>
    <property type="molecule type" value="Genomic_DNA"/>
</dbReference>
<comment type="caution">
    <text evidence="1">The sequence shown here is derived from an EMBL/GenBank/DDBJ whole genome shotgun (WGS) entry which is preliminary data.</text>
</comment>
<proteinExistence type="predicted"/>
<accession>A0ABR2BJS8</accession>
<name>A0ABR2BJS8_9ROSI</name>
<gene>
    <name evidence="1" type="ORF">V6N12_072668</name>
</gene>
<organism evidence="1 2">
    <name type="scientific">Hibiscus sabdariffa</name>
    <name type="common">roselle</name>
    <dbReference type="NCBI Taxonomy" id="183260"/>
    <lineage>
        <taxon>Eukaryota</taxon>
        <taxon>Viridiplantae</taxon>
        <taxon>Streptophyta</taxon>
        <taxon>Embryophyta</taxon>
        <taxon>Tracheophyta</taxon>
        <taxon>Spermatophyta</taxon>
        <taxon>Magnoliopsida</taxon>
        <taxon>eudicotyledons</taxon>
        <taxon>Gunneridae</taxon>
        <taxon>Pentapetalae</taxon>
        <taxon>rosids</taxon>
        <taxon>malvids</taxon>
        <taxon>Malvales</taxon>
        <taxon>Malvaceae</taxon>
        <taxon>Malvoideae</taxon>
        <taxon>Hibiscus</taxon>
    </lineage>
</organism>
<keyword evidence="2" id="KW-1185">Reference proteome</keyword>
<evidence type="ECO:0000313" key="1">
    <source>
        <dbReference type="EMBL" id="KAK8507406.1"/>
    </source>
</evidence>